<dbReference type="InterPro" id="IPR016159">
    <property type="entry name" value="Cullin_repeat-like_dom_sf"/>
</dbReference>
<dbReference type="InterPro" id="IPR059120">
    <property type="entry name" value="Cullin-like_AB"/>
</dbReference>
<evidence type="ECO:0000256" key="3">
    <source>
        <dbReference type="PROSITE-ProRule" id="PRU00330"/>
    </source>
</evidence>
<comment type="caution">
    <text evidence="6">The sequence shown here is derived from an EMBL/GenBank/DDBJ whole genome shotgun (WGS) entry which is preliminary data.</text>
</comment>
<reference evidence="6 7" key="1">
    <citation type="submission" date="2024-11" db="EMBL/GenBank/DDBJ databases">
        <title>Adaptive evolution of stress response genes in parasites aligns with host niche diversity.</title>
        <authorList>
            <person name="Hahn C."/>
            <person name="Resl P."/>
        </authorList>
    </citation>
    <scope>NUCLEOTIDE SEQUENCE [LARGE SCALE GENOMIC DNA]</scope>
    <source>
        <strain evidence="6">EGGRZ-B1_66</strain>
        <tissue evidence="6">Body</tissue>
    </source>
</reference>
<feature type="domain" description="Cullin family profile" evidence="5">
    <location>
        <begin position="234"/>
        <end position="441"/>
    </location>
</feature>
<keyword evidence="2" id="KW-0832">Ubl conjugation</keyword>
<dbReference type="SUPFAM" id="SSF74788">
    <property type="entry name" value="Cullin repeat-like"/>
    <property type="match status" value="1"/>
</dbReference>
<proteinExistence type="inferred from homology"/>
<dbReference type="PROSITE" id="PS01256">
    <property type="entry name" value="CULLIN_1"/>
    <property type="match status" value="1"/>
</dbReference>
<dbReference type="Pfam" id="PF00888">
    <property type="entry name" value="Cullin"/>
    <property type="match status" value="1"/>
</dbReference>
<dbReference type="Gene3D" id="1.20.1310.10">
    <property type="entry name" value="Cullin Repeats"/>
    <property type="match status" value="3"/>
</dbReference>
<comment type="similarity">
    <text evidence="1 3 4">Belongs to the cullin family.</text>
</comment>
<keyword evidence="7" id="KW-1185">Reference proteome</keyword>
<evidence type="ECO:0000259" key="5">
    <source>
        <dbReference type="PROSITE" id="PS50069"/>
    </source>
</evidence>
<dbReference type="InterPro" id="IPR001373">
    <property type="entry name" value="Cullin_N"/>
</dbReference>
<dbReference type="InterPro" id="IPR036317">
    <property type="entry name" value="Cullin_homology_sf"/>
</dbReference>
<dbReference type="AlphaFoldDB" id="A0ABD2PQU7"/>
<evidence type="ECO:0000313" key="7">
    <source>
        <dbReference type="Proteomes" id="UP001626550"/>
    </source>
</evidence>
<dbReference type="Gene3D" id="3.30.230.130">
    <property type="entry name" value="Cullin, Chain C, Domain 2"/>
    <property type="match status" value="1"/>
</dbReference>
<evidence type="ECO:0000256" key="1">
    <source>
        <dbReference type="ARBA" id="ARBA00006019"/>
    </source>
</evidence>
<dbReference type="SUPFAM" id="SSF46785">
    <property type="entry name" value="Winged helix' DNA-binding domain"/>
    <property type="match status" value="1"/>
</dbReference>
<dbReference type="PROSITE" id="PS50069">
    <property type="entry name" value="CULLIN_2"/>
    <property type="match status" value="1"/>
</dbReference>
<dbReference type="InterPro" id="IPR036390">
    <property type="entry name" value="WH_DNA-bd_sf"/>
</dbReference>
<evidence type="ECO:0000256" key="2">
    <source>
        <dbReference type="ARBA" id="ARBA00022843"/>
    </source>
</evidence>
<sequence>MEVGLTNWRVHLLDKLKDRLTSCLLSEVHNDRSHAQGRQRFIVPCLKSFLKLSELKDINTIGAEIYTELFEKSLIEQTRAYYSEYAAKCESSLSVNDYVSLKPIEEIFQEVFLNQRLRLLNSSIEQIMFNEKKAALNNMYLLLSPYNLCQDLNSSFNAHVRCLVNTAIKSLPLDASAPSQFVDSLISIRNRFNLFIADVFHNMTSLKSQLDRGFAQAISDNVASSEGELTDTFKPHELLADYVNMVLRSGPAQESQRQERLMNSIIVFKYIEDKHIFQKLYHKMLSQRLIKKNYFSLELEEMAILELKKICGYEYTSKFQQMYYDIQQVSEQNEQFGQNLRDIGKTFAFAQSFKILGQSVWPIRVSPLDAILPRELNGCQEAFHAFYSEKHPKTVLHWVHSQCNIIIQTCFTGSNKYLLAVSNVIAAILMYFEQQDTDELTSSLGVMRQPSIEQFTLMAETKLVLNRDFSCERTKLRLIVGNEAEVEVDSATKQTSEDRRFFVQAAIVRLMKCNKQLTHSQLINAIQTEAGTKFGVPISLIKFSLDTLIEKGYVERSPNDPDLFLYLA</sequence>
<dbReference type="Pfam" id="PF26557">
    <property type="entry name" value="Cullin_AB"/>
    <property type="match status" value="1"/>
</dbReference>
<name>A0ABD2PQU7_9PLAT</name>
<gene>
    <name evidence="6" type="primary">CUL2</name>
    <name evidence="6" type="ORF">Ciccas_013367</name>
</gene>
<dbReference type="Proteomes" id="UP001626550">
    <property type="component" value="Unassembled WGS sequence"/>
</dbReference>
<dbReference type="InterPro" id="IPR036388">
    <property type="entry name" value="WH-like_DNA-bd_sf"/>
</dbReference>
<protein>
    <submittedName>
        <fullName evidence="6">Cullin-2</fullName>
    </submittedName>
</protein>
<accession>A0ABD2PQU7</accession>
<dbReference type="EMBL" id="JBJKFK010005857">
    <property type="protein sequence ID" value="KAL3308106.1"/>
    <property type="molecule type" value="Genomic_DNA"/>
</dbReference>
<organism evidence="6 7">
    <name type="scientific">Cichlidogyrus casuarinus</name>
    <dbReference type="NCBI Taxonomy" id="1844966"/>
    <lineage>
        <taxon>Eukaryota</taxon>
        <taxon>Metazoa</taxon>
        <taxon>Spiralia</taxon>
        <taxon>Lophotrochozoa</taxon>
        <taxon>Platyhelminthes</taxon>
        <taxon>Monogenea</taxon>
        <taxon>Monopisthocotylea</taxon>
        <taxon>Dactylogyridea</taxon>
        <taxon>Ancyrocephalidae</taxon>
        <taxon>Cichlidogyrus</taxon>
    </lineage>
</organism>
<dbReference type="SUPFAM" id="SSF75632">
    <property type="entry name" value="Cullin homology domain"/>
    <property type="match status" value="1"/>
</dbReference>
<dbReference type="InterPro" id="IPR016158">
    <property type="entry name" value="Cullin_homology"/>
</dbReference>
<dbReference type="SMART" id="SM00182">
    <property type="entry name" value="CULLIN"/>
    <property type="match status" value="1"/>
</dbReference>
<dbReference type="PANTHER" id="PTHR11932">
    <property type="entry name" value="CULLIN"/>
    <property type="match status" value="1"/>
</dbReference>
<dbReference type="InterPro" id="IPR016157">
    <property type="entry name" value="Cullin_CS"/>
</dbReference>
<evidence type="ECO:0000256" key="4">
    <source>
        <dbReference type="RuleBase" id="RU003829"/>
    </source>
</evidence>
<dbReference type="Gene3D" id="1.10.10.10">
    <property type="entry name" value="Winged helix-like DNA-binding domain superfamily/Winged helix DNA-binding domain"/>
    <property type="match status" value="1"/>
</dbReference>
<evidence type="ECO:0000313" key="6">
    <source>
        <dbReference type="EMBL" id="KAL3308106.1"/>
    </source>
</evidence>
<dbReference type="InterPro" id="IPR019559">
    <property type="entry name" value="Cullin_neddylation_domain"/>
</dbReference>
<dbReference type="InterPro" id="IPR045093">
    <property type="entry name" value="Cullin"/>
</dbReference>
<dbReference type="SMART" id="SM00884">
    <property type="entry name" value="Cullin_Nedd8"/>
    <property type="match status" value="1"/>
</dbReference>
<dbReference type="Pfam" id="PF10557">
    <property type="entry name" value="Cullin_Nedd8"/>
    <property type="match status" value="1"/>
</dbReference>